<protein>
    <submittedName>
        <fullName evidence="2">Uncharacterized protein</fullName>
    </submittedName>
</protein>
<accession>A0ABP5NJV9</accession>
<dbReference type="Proteomes" id="UP001501391">
    <property type="component" value="Unassembled WGS sequence"/>
</dbReference>
<evidence type="ECO:0000256" key="1">
    <source>
        <dbReference type="SAM" id="MobiDB-lite"/>
    </source>
</evidence>
<proteinExistence type="predicted"/>
<comment type="caution">
    <text evidence="2">The sequence shown here is derived from an EMBL/GenBank/DDBJ whole genome shotgun (WGS) entry which is preliminary data.</text>
</comment>
<sequence length="191" mass="21729">MDELVEFLRARLAEDERAARQATEGPWTAEVSGETGHCVIPSDAQSTREYVARTQLYAAAFDAEHIARHDPARVLREIEAKRRLLNEYTKVATNDVNEVEYAHGWANALGEAVRLLALPYADHPNYRKEWRPDGGQQAAPQPPKQGRQEQPPVQDPGALPMAPGCEHWRREHRADLCPMGICQRCRWLERM</sequence>
<name>A0ABP5NJV9_9ACTN</name>
<dbReference type="EMBL" id="BAAAOQ010000016">
    <property type="protein sequence ID" value="GAA2199879.1"/>
    <property type="molecule type" value="Genomic_DNA"/>
</dbReference>
<feature type="region of interest" description="Disordered" evidence="1">
    <location>
        <begin position="126"/>
        <end position="162"/>
    </location>
</feature>
<dbReference type="RefSeq" id="WP_221335106.1">
    <property type="nucleotide sequence ID" value="NZ_BAAAOQ010000016.1"/>
</dbReference>
<dbReference type="Pfam" id="PF19730">
    <property type="entry name" value="DUF6221"/>
    <property type="match status" value="1"/>
</dbReference>
<dbReference type="InterPro" id="IPR046193">
    <property type="entry name" value="DUF6221"/>
</dbReference>
<evidence type="ECO:0000313" key="2">
    <source>
        <dbReference type="EMBL" id="GAA2199879.1"/>
    </source>
</evidence>
<reference evidence="3" key="1">
    <citation type="journal article" date="2019" name="Int. J. Syst. Evol. Microbiol.">
        <title>The Global Catalogue of Microorganisms (GCM) 10K type strain sequencing project: providing services to taxonomists for standard genome sequencing and annotation.</title>
        <authorList>
            <consortium name="The Broad Institute Genomics Platform"/>
            <consortium name="The Broad Institute Genome Sequencing Center for Infectious Disease"/>
            <person name="Wu L."/>
            <person name="Ma J."/>
        </authorList>
    </citation>
    <scope>NUCLEOTIDE SEQUENCE [LARGE SCALE GENOMIC DNA]</scope>
    <source>
        <strain evidence="3">JCM 14924</strain>
    </source>
</reference>
<gene>
    <name evidence="2" type="ORF">GCM10009787_48590</name>
</gene>
<organism evidence="2 3">
    <name type="scientific">Streptomyces bangladeshensis</name>
    <dbReference type="NCBI Taxonomy" id="295352"/>
    <lineage>
        <taxon>Bacteria</taxon>
        <taxon>Bacillati</taxon>
        <taxon>Actinomycetota</taxon>
        <taxon>Actinomycetes</taxon>
        <taxon>Kitasatosporales</taxon>
        <taxon>Streptomycetaceae</taxon>
        <taxon>Streptomyces</taxon>
    </lineage>
</organism>
<keyword evidence="3" id="KW-1185">Reference proteome</keyword>
<evidence type="ECO:0000313" key="3">
    <source>
        <dbReference type="Proteomes" id="UP001501391"/>
    </source>
</evidence>